<feature type="compositionally biased region" description="Low complexity" evidence="1">
    <location>
        <begin position="193"/>
        <end position="203"/>
    </location>
</feature>
<dbReference type="GO" id="GO:0005096">
    <property type="term" value="F:GTPase activator activity"/>
    <property type="evidence" value="ECO:0007669"/>
    <property type="project" value="TreeGrafter"/>
</dbReference>
<feature type="non-terminal residue" evidence="3">
    <location>
        <position position="1"/>
    </location>
</feature>
<dbReference type="Pfam" id="PF00638">
    <property type="entry name" value="Ran_BP1"/>
    <property type="match status" value="1"/>
</dbReference>
<dbReference type="Gene3D" id="2.30.29.30">
    <property type="entry name" value="Pleckstrin-homology domain (PH domain)/Phosphotyrosine-binding domain (PTB)"/>
    <property type="match status" value="1"/>
</dbReference>
<dbReference type="FunFam" id="2.30.29.30:FF:000312">
    <property type="entry name" value="Ran binding protein 1"/>
    <property type="match status" value="1"/>
</dbReference>
<evidence type="ECO:0000313" key="4">
    <source>
        <dbReference type="Proteomes" id="UP000886653"/>
    </source>
</evidence>
<dbReference type="InterPro" id="IPR011993">
    <property type="entry name" value="PH-like_dom_sf"/>
</dbReference>
<feature type="region of interest" description="Disordered" evidence="1">
    <location>
        <begin position="144"/>
        <end position="212"/>
    </location>
</feature>
<dbReference type="InterPro" id="IPR045256">
    <property type="entry name" value="RanBP1_RanBD"/>
</dbReference>
<organism evidence="3 4">
    <name type="scientific">Cronartium quercuum f. sp. fusiforme G11</name>
    <dbReference type="NCBI Taxonomy" id="708437"/>
    <lineage>
        <taxon>Eukaryota</taxon>
        <taxon>Fungi</taxon>
        <taxon>Dikarya</taxon>
        <taxon>Basidiomycota</taxon>
        <taxon>Pucciniomycotina</taxon>
        <taxon>Pucciniomycetes</taxon>
        <taxon>Pucciniales</taxon>
        <taxon>Coleosporiaceae</taxon>
        <taxon>Cronartium</taxon>
    </lineage>
</organism>
<dbReference type="AlphaFoldDB" id="A0A9P6NA34"/>
<gene>
    <name evidence="3" type="ORF">CROQUDRAFT_51196</name>
</gene>
<dbReference type="EMBL" id="MU167371">
    <property type="protein sequence ID" value="KAG0141792.1"/>
    <property type="molecule type" value="Genomic_DNA"/>
</dbReference>
<evidence type="ECO:0000256" key="1">
    <source>
        <dbReference type="SAM" id="MobiDB-lite"/>
    </source>
</evidence>
<dbReference type="SUPFAM" id="SSF50729">
    <property type="entry name" value="PH domain-like"/>
    <property type="match status" value="1"/>
</dbReference>
<proteinExistence type="predicted"/>
<feature type="compositionally biased region" description="Low complexity" evidence="1">
    <location>
        <begin position="161"/>
        <end position="172"/>
    </location>
</feature>
<dbReference type="InterPro" id="IPR000156">
    <property type="entry name" value="Ran_bind_dom"/>
</dbReference>
<sequence length="212" mass="23483">EGTQEPEPHFEPLVKLDAVETKTHEEDEDVFFKLRAKLFKFDKELGEWQERGTGDLKILQHKTSKKLRLVMRRDKTWKVCANHFISPEMSLAPNVGSDRSWVYNVTADYSDEGKVEALTLAIRFGSSENANLFKGKFEEAQQINSSLSTAAAQSNPEKPESTPAADPAPTTDTEAKEEPKAEAKEAAPVVQSDATADAVTTAAAEEKKEEES</sequence>
<feature type="compositionally biased region" description="Basic and acidic residues" evidence="1">
    <location>
        <begin position="173"/>
        <end position="185"/>
    </location>
</feature>
<feature type="compositionally biased region" description="Polar residues" evidence="1">
    <location>
        <begin position="144"/>
        <end position="156"/>
    </location>
</feature>
<accession>A0A9P6NA34</accession>
<dbReference type="InterPro" id="IPR045255">
    <property type="entry name" value="RanBP1-like"/>
</dbReference>
<dbReference type="GO" id="GO:0005737">
    <property type="term" value="C:cytoplasm"/>
    <property type="evidence" value="ECO:0007669"/>
    <property type="project" value="TreeGrafter"/>
</dbReference>
<dbReference type="PROSITE" id="PS50196">
    <property type="entry name" value="RANBD1"/>
    <property type="match status" value="1"/>
</dbReference>
<dbReference type="PANTHER" id="PTHR23138:SF87">
    <property type="entry name" value="E3 SUMO-PROTEIN LIGASE RANBP2"/>
    <property type="match status" value="1"/>
</dbReference>
<dbReference type="GO" id="GO:0005643">
    <property type="term" value="C:nuclear pore"/>
    <property type="evidence" value="ECO:0007669"/>
    <property type="project" value="TreeGrafter"/>
</dbReference>
<feature type="domain" description="RanBD1" evidence="2">
    <location>
        <begin position="9"/>
        <end position="146"/>
    </location>
</feature>
<dbReference type="GO" id="GO:0006913">
    <property type="term" value="P:nucleocytoplasmic transport"/>
    <property type="evidence" value="ECO:0007669"/>
    <property type="project" value="InterPro"/>
</dbReference>
<evidence type="ECO:0000259" key="2">
    <source>
        <dbReference type="PROSITE" id="PS50196"/>
    </source>
</evidence>
<dbReference type="SMART" id="SM00160">
    <property type="entry name" value="RanBD"/>
    <property type="match status" value="1"/>
</dbReference>
<evidence type="ECO:0000313" key="3">
    <source>
        <dbReference type="EMBL" id="KAG0141792.1"/>
    </source>
</evidence>
<protein>
    <recommendedName>
        <fullName evidence="2">RanBD1 domain-containing protein</fullName>
    </recommendedName>
</protein>
<dbReference type="PANTHER" id="PTHR23138">
    <property type="entry name" value="RAN BINDING PROTEIN"/>
    <property type="match status" value="1"/>
</dbReference>
<keyword evidence="4" id="KW-1185">Reference proteome</keyword>
<dbReference type="OrthoDB" id="2357150at2759"/>
<dbReference type="CDD" id="cd13179">
    <property type="entry name" value="RanBD_RanBP1"/>
    <property type="match status" value="1"/>
</dbReference>
<dbReference type="Proteomes" id="UP000886653">
    <property type="component" value="Unassembled WGS sequence"/>
</dbReference>
<reference evidence="3" key="1">
    <citation type="submission" date="2013-11" db="EMBL/GenBank/DDBJ databases">
        <title>Genome sequence of the fusiform rust pathogen reveals effectors for host alternation and coevolution with pine.</title>
        <authorList>
            <consortium name="DOE Joint Genome Institute"/>
            <person name="Smith K."/>
            <person name="Pendleton A."/>
            <person name="Kubisiak T."/>
            <person name="Anderson C."/>
            <person name="Salamov A."/>
            <person name="Aerts A."/>
            <person name="Riley R."/>
            <person name="Clum A."/>
            <person name="Lindquist E."/>
            <person name="Ence D."/>
            <person name="Campbell M."/>
            <person name="Kronenberg Z."/>
            <person name="Feau N."/>
            <person name="Dhillon B."/>
            <person name="Hamelin R."/>
            <person name="Burleigh J."/>
            <person name="Smith J."/>
            <person name="Yandell M."/>
            <person name="Nelson C."/>
            <person name="Grigoriev I."/>
            <person name="Davis J."/>
        </authorList>
    </citation>
    <scope>NUCLEOTIDE SEQUENCE</scope>
    <source>
        <strain evidence="3">G11</strain>
    </source>
</reference>
<comment type="caution">
    <text evidence="3">The sequence shown here is derived from an EMBL/GenBank/DDBJ whole genome shotgun (WGS) entry which is preliminary data.</text>
</comment>
<name>A0A9P6NA34_9BASI</name>